<dbReference type="Gene3D" id="3.40.109.10">
    <property type="entry name" value="NADH Oxidase"/>
    <property type="match status" value="1"/>
</dbReference>
<gene>
    <name evidence="6" type="primary">rutE</name>
    <name evidence="6" type="ORF">DF3PB_1920009</name>
</gene>
<reference evidence="6" key="1">
    <citation type="submission" date="2018-07" db="EMBL/GenBank/DDBJ databases">
        <authorList>
            <person name="Quirk P.G."/>
            <person name="Krulwich T.A."/>
        </authorList>
    </citation>
    <scope>NUCLEOTIDE SEQUENCE</scope>
</reference>
<proteinExistence type="inferred from homology"/>
<feature type="domain" description="Nitroreductase" evidence="5">
    <location>
        <begin position="19"/>
        <end position="158"/>
    </location>
</feature>
<dbReference type="HAMAP" id="MF_01204">
    <property type="entry name" value="Oxidoreductase_RutE_HadB"/>
    <property type="match status" value="1"/>
</dbReference>
<dbReference type="PANTHER" id="PTHR43543">
    <property type="entry name" value="MALONIC SEMIALDEHYDE REDUCTASE RUTE-RELATED"/>
    <property type="match status" value="1"/>
</dbReference>
<protein>
    <submittedName>
        <fullName evidence="6">Oxidoreductase subunit of the alternative pyrimidine degradation pathway</fullName>
    </submittedName>
</protein>
<keyword evidence="4" id="KW-0560">Oxidoreductase</keyword>
<accession>A0A380TCX5</accession>
<dbReference type="InterPro" id="IPR000415">
    <property type="entry name" value="Nitroreductase-like"/>
</dbReference>
<evidence type="ECO:0000256" key="4">
    <source>
        <dbReference type="ARBA" id="ARBA00023002"/>
    </source>
</evidence>
<dbReference type="Pfam" id="PF00881">
    <property type="entry name" value="Nitroreductase"/>
    <property type="match status" value="1"/>
</dbReference>
<evidence type="ECO:0000256" key="3">
    <source>
        <dbReference type="ARBA" id="ARBA00022857"/>
    </source>
</evidence>
<evidence type="ECO:0000259" key="5">
    <source>
        <dbReference type="Pfam" id="PF00881"/>
    </source>
</evidence>
<dbReference type="GO" id="GO:0016491">
    <property type="term" value="F:oxidoreductase activity"/>
    <property type="evidence" value="ECO:0007669"/>
    <property type="project" value="UniProtKB-KW"/>
</dbReference>
<evidence type="ECO:0000313" key="6">
    <source>
        <dbReference type="EMBL" id="SUS05394.1"/>
    </source>
</evidence>
<dbReference type="NCBIfam" id="NF003768">
    <property type="entry name" value="PRK05365.1"/>
    <property type="match status" value="1"/>
</dbReference>
<dbReference type="CDD" id="cd02148">
    <property type="entry name" value="RutE-like"/>
    <property type="match status" value="1"/>
</dbReference>
<sequence length="196" mass="21576">MTQTLDETALDLIFREARTHNGWQDKPISPELLRQIWDLARMGPTSANCSPARIVFVVTAEGKERLKSCLAEGNVAKTMAAPATAVIGHDMTFYDRLPQLFPHADARAWFIGNQDLIEKTAFRNGTLQGAYLMLAARALGLDCGPMSGFDNAKVDATFFAGTTVKSNFLCNLGYGDPAKLYPRNIRLSFEEACQIV</sequence>
<dbReference type="EMBL" id="UIDG01000104">
    <property type="protein sequence ID" value="SUS05394.1"/>
    <property type="molecule type" value="Genomic_DNA"/>
</dbReference>
<dbReference type="AlphaFoldDB" id="A0A380TCX5"/>
<dbReference type="InterPro" id="IPR050461">
    <property type="entry name" value="Nitroreductase_HadB/RutE"/>
</dbReference>
<keyword evidence="2" id="KW-0288">FMN</keyword>
<keyword evidence="1" id="KW-0285">Flavoprotein</keyword>
<organism evidence="6">
    <name type="scientific">metagenome</name>
    <dbReference type="NCBI Taxonomy" id="256318"/>
    <lineage>
        <taxon>unclassified sequences</taxon>
        <taxon>metagenomes</taxon>
    </lineage>
</organism>
<dbReference type="InterPro" id="IPR029479">
    <property type="entry name" value="Nitroreductase"/>
</dbReference>
<dbReference type="PANTHER" id="PTHR43543:SF1">
    <property type="entry name" value="MALONIC SEMIALDEHYDE REDUCTASE RUTE-RELATED"/>
    <property type="match status" value="1"/>
</dbReference>
<keyword evidence="3" id="KW-0521">NADP</keyword>
<name>A0A380TCX5_9ZZZZ</name>
<dbReference type="InterPro" id="IPR023936">
    <property type="entry name" value="RutE-like"/>
</dbReference>
<evidence type="ECO:0000256" key="1">
    <source>
        <dbReference type="ARBA" id="ARBA00022630"/>
    </source>
</evidence>
<dbReference type="SUPFAM" id="SSF55469">
    <property type="entry name" value="FMN-dependent nitroreductase-like"/>
    <property type="match status" value="1"/>
</dbReference>
<evidence type="ECO:0000256" key="2">
    <source>
        <dbReference type="ARBA" id="ARBA00022643"/>
    </source>
</evidence>